<evidence type="ECO:0000313" key="1">
    <source>
        <dbReference type="EMBL" id="GAA4082653.1"/>
    </source>
</evidence>
<proteinExistence type="predicted"/>
<dbReference type="RefSeq" id="WP_344931796.1">
    <property type="nucleotide sequence ID" value="NZ_BAABDM010000001.1"/>
</dbReference>
<reference evidence="2" key="1">
    <citation type="journal article" date="2019" name="Int. J. Syst. Evol. Microbiol.">
        <title>The Global Catalogue of Microorganisms (GCM) 10K type strain sequencing project: providing services to taxonomists for standard genome sequencing and annotation.</title>
        <authorList>
            <consortium name="The Broad Institute Genomics Platform"/>
            <consortium name="The Broad Institute Genome Sequencing Center for Infectious Disease"/>
            <person name="Wu L."/>
            <person name="Ma J."/>
        </authorList>
    </citation>
    <scope>NUCLEOTIDE SEQUENCE [LARGE SCALE GENOMIC DNA]</scope>
    <source>
        <strain evidence="2">JCM 17304</strain>
    </source>
</reference>
<sequence length="60" mass="6816">MVKRIDTEQVLEQSRSITAEYYRELFHRELLSSGEQLRAVLAGLNKNNTSSARVGEALHV</sequence>
<keyword evidence="2" id="KW-1185">Reference proteome</keyword>
<protein>
    <submittedName>
        <fullName evidence="1">Uncharacterized protein</fullName>
    </submittedName>
</protein>
<dbReference type="Proteomes" id="UP001500392">
    <property type="component" value="Unassembled WGS sequence"/>
</dbReference>
<organism evidence="1 2">
    <name type="scientific">Zhongshania borealis</name>
    <dbReference type="NCBI Taxonomy" id="889488"/>
    <lineage>
        <taxon>Bacteria</taxon>
        <taxon>Pseudomonadati</taxon>
        <taxon>Pseudomonadota</taxon>
        <taxon>Gammaproteobacteria</taxon>
        <taxon>Cellvibrionales</taxon>
        <taxon>Spongiibacteraceae</taxon>
        <taxon>Zhongshania</taxon>
    </lineage>
</organism>
<comment type="caution">
    <text evidence="1">The sequence shown here is derived from an EMBL/GenBank/DDBJ whole genome shotgun (WGS) entry which is preliminary data.</text>
</comment>
<accession>A0ABP7W700</accession>
<gene>
    <name evidence="1" type="ORF">GCM10022414_01570</name>
</gene>
<dbReference type="EMBL" id="BAABDM010000001">
    <property type="protein sequence ID" value="GAA4082653.1"/>
    <property type="molecule type" value="Genomic_DNA"/>
</dbReference>
<evidence type="ECO:0000313" key="2">
    <source>
        <dbReference type="Proteomes" id="UP001500392"/>
    </source>
</evidence>
<name>A0ABP7W700_9GAMM</name>